<evidence type="ECO:0000313" key="1">
    <source>
        <dbReference type="EMBL" id="PWF24074.1"/>
    </source>
</evidence>
<organism evidence="1 2">
    <name type="scientific">Corticimicrobacter populi</name>
    <dbReference type="NCBI Taxonomy" id="2175229"/>
    <lineage>
        <taxon>Bacteria</taxon>
        <taxon>Pseudomonadati</taxon>
        <taxon>Pseudomonadota</taxon>
        <taxon>Betaproteobacteria</taxon>
        <taxon>Burkholderiales</taxon>
        <taxon>Alcaligenaceae</taxon>
        <taxon>Corticimicrobacter</taxon>
    </lineage>
</organism>
<dbReference type="EMBL" id="QETA01000002">
    <property type="protein sequence ID" value="PWF24074.1"/>
    <property type="molecule type" value="Genomic_DNA"/>
</dbReference>
<proteinExistence type="predicted"/>
<gene>
    <name evidence="1" type="ORF">DD235_07115</name>
</gene>
<keyword evidence="2" id="KW-1185">Reference proteome</keyword>
<comment type="caution">
    <text evidence="1">The sequence shown here is derived from an EMBL/GenBank/DDBJ whole genome shotgun (WGS) entry which is preliminary data.</text>
</comment>
<accession>A0A2V1JYV0</accession>
<protein>
    <submittedName>
        <fullName evidence="1">Uncharacterized protein</fullName>
    </submittedName>
</protein>
<evidence type="ECO:0000313" key="2">
    <source>
        <dbReference type="Proteomes" id="UP000245212"/>
    </source>
</evidence>
<sequence length="244" mass="27430">MTIFRWQNCHADVATAMHGISVQSFLDDVIVPSIQVLEEKMHILSRSDEPAAAFALSDAGDVLRETKMAFGLSIQSIWERQLRGYLRGCAAALRPHEGLAAQAEKGNWRRLRELFLELRGIGLEAFPSFSELDKLHLLGNACRHGDGPSATELARHCPELWPDYLLAPANANQVTATAPPVELMDIPLDRLRLFCAAIVTFWDDAEYIYNESIERKHPSLEARLAQERTQRSWWPAAASDEVVR</sequence>
<reference evidence="2" key="1">
    <citation type="submission" date="2018-05" db="EMBL/GenBank/DDBJ databases">
        <authorList>
            <person name="Li Y."/>
        </authorList>
    </citation>
    <scope>NUCLEOTIDE SEQUENCE [LARGE SCALE GENOMIC DNA]</scope>
    <source>
        <strain evidence="2">3d-2-2</strain>
    </source>
</reference>
<name>A0A2V1JYV0_9BURK</name>
<dbReference type="Proteomes" id="UP000245212">
    <property type="component" value="Unassembled WGS sequence"/>
</dbReference>
<dbReference type="AlphaFoldDB" id="A0A2V1JYV0"/>
<dbReference type="RefSeq" id="WP_109061352.1">
    <property type="nucleotide sequence ID" value="NZ_QETA01000002.1"/>
</dbReference>